<dbReference type="Proteomes" id="UP000037035">
    <property type="component" value="Unassembled WGS sequence"/>
</dbReference>
<dbReference type="PANTHER" id="PTHR33324:SF2">
    <property type="entry name" value="MYB_SANT-LIKE DNA-BINDING DOMAIN-CONTAINING PROTEIN"/>
    <property type="match status" value="1"/>
</dbReference>
<feature type="non-terminal residue" evidence="1">
    <location>
        <position position="1"/>
    </location>
</feature>
<name>A0A0L6VMF5_9BASI</name>
<dbReference type="EMBL" id="LAVV01004692">
    <property type="protein sequence ID" value="KNZ61305.1"/>
    <property type="molecule type" value="Genomic_DNA"/>
</dbReference>
<dbReference type="OrthoDB" id="168171at2759"/>
<proteinExistence type="predicted"/>
<gene>
    <name evidence="1" type="ORF">VP01_14223g1</name>
</gene>
<evidence type="ECO:0000313" key="1">
    <source>
        <dbReference type="EMBL" id="KNZ61305.1"/>
    </source>
</evidence>
<protein>
    <submittedName>
        <fullName evidence="1">Uncharacterized protein</fullName>
    </submittedName>
</protein>
<comment type="caution">
    <text evidence="1">The sequence shown here is derived from an EMBL/GenBank/DDBJ whole genome shotgun (WGS) entry which is preliminary data.</text>
</comment>
<keyword evidence="2" id="KW-1185">Reference proteome</keyword>
<dbReference type="VEuPathDB" id="FungiDB:VP01_14223g1"/>
<evidence type="ECO:0000313" key="2">
    <source>
        <dbReference type="Proteomes" id="UP000037035"/>
    </source>
</evidence>
<sequence length="105" mass="11907">KKAVPWDQESVDGGSSSMEIVLNWLTSCSNYQRWRGDLEEGKTKNLLCSEIIEFMKDNRIHNQYLKGYDLQSLYNTACDWMSKTGVGILDDDAVNGVKTINGKQL</sequence>
<organism evidence="1 2">
    <name type="scientific">Puccinia sorghi</name>
    <dbReference type="NCBI Taxonomy" id="27349"/>
    <lineage>
        <taxon>Eukaryota</taxon>
        <taxon>Fungi</taxon>
        <taxon>Dikarya</taxon>
        <taxon>Basidiomycota</taxon>
        <taxon>Pucciniomycotina</taxon>
        <taxon>Pucciniomycetes</taxon>
        <taxon>Pucciniales</taxon>
        <taxon>Pucciniaceae</taxon>
        <taxon>Puccinia</taxon>
    </lineage>
</organism>
<accession>A0A0L6VMF5</accession>
<dbReference type="AlphaFoldDB" id="A0A0L6VMF5"/>
<dbReference type="PANTHER" id="PTHR33324">
    <property type="entry name" value="EXPRESSED PROTEIN"/>
    <property type="match status" value="1"/>
</dbReference>
<reference evidence="1 2" key="1">
    <citation type="submission" date="2015-08" db="EMBL/GenBank/DDBJ databases">
        <title>Next Generation Sequencing and Analysis of the Genome of Puccinia sorghi L Schw, the Causal Agent of Maize Common Rust.</title>
        <authorList>
            <person name="Rochi L."/>
            <person name="Burguener G."/>
            <person name="Darino M."/>
            <person name="Turjanski A."/>
            <person name="Kreff E."/>
            <person name="Dieguez M.J."/>
            <person name="Sacco F."/>
        </authorList>
    </citation>
    <scope>NUCLEOTIDE SEQUENCE [LARGE SCALE GENOMIC DNA]</scope>
    <source>
        <strain evidence="1 2">RO10H11247</strain>
    </source>
</reference>